<sequence>MRVGESGVGMPGVNNNSIVTTKTHPLVVVPGTPLLLPSSSTTNNASYSSSATAPTQSIPTLGGPPKAPSPASGPLPPSSIAVMTHDKREYSKKVISEIDFSVPPPGIPTVGSGPPTSAYLRHPYHPRRHPPRRIPSSSPLPTRATSPPWRPNGRLPRDRDYDDRDWHNRRSSRERRDYDRKRRRSRSRSRDRYRRRRSRSKSPSYKHKKSKKEKRERKQEESSSSSSKQKESEDRND</sequence>
<evidence type="ECO:0000256" key="1">
    <source>
        <dbReference type="SAM" id="MobiDB-lite"/>
    </source>
</evidence>
<keyword evidence="3" id="KW-1185">Reference proteome</keyword>
<dbReference type="AlphaFoldDB" id="A0A7T8GQB4"/>
<feature type="region of interest" description="Disordered" evidence="1">
    <location>
        <begin position="99"/>
        <end position="237"/>
    </location>
</feature>
<feature type="compositionally biased region" description="Basic residues" evidence="1">
    <location>
        <begin position="181"/>
        <end position="215"/>
    </location>
</feature>
<feature type="compositionally biased region" description="Basic and acidic residues" evidence="1">
    <location>
        <begin position="155"/>
        <end position="168"/>
    </location>
</feature>
<feature type="compositionally biased region" description="Low complexity" evidence="1">
    <location>
        <begin position="36"/>
        <end position="53"/>
    </location>
</feature>
<feature type="region of interest" description="Disordered" evidence="1">
    <location>
        <begin position="36"/>
        <end position="86"/>
    </location>
</feature>
<protein>
    <submittedName>
        <fullName evidence="2">Uncharacterized protein</fullName>
    </submittedName>
</protein>
<proteinExistence type="predicted"/>
<feature type="compositionally biased region" description="Basic residues" evidence="1">
    <location>
        <begin position="122"/>
        <end position="132"/>
    </location>
</feature>
<name>A0A7T8GQB4_CALRO</name>
<accession>A0A7T8GQB4</accession>
<dbReference type="Proteomes" id="UP000595437">
    <property type="component" value="Chromosome 18"/>
</dbReference>
<dbReference type="EMBL" id="CP045907">
    <property type="protein sequence ID" value="QQP35656.1"/>
    <property type="molecule type" value="Genomic_DNA"/>
</dbReference>
<organism evidence="2 3">
    <name type="scientific">Caligus rogercresseyi</name>
    <name type="common">Sea louse</name>
    <dbReference type="NCBI Taxonomy" id="217165"/>
    <lineage>
        <taxon>Eukaryota</taxon>
        <taxon>Metazoa</taxon>
        <taxon>Ecdysozoa</taxon>
        <taxon>Arthropoda</taxon>
        <taxon>Crustacea</taxon>
        <taxon>Multicrustacea</taxon>
        <taxon>Hexanauplia</taxon>
        <taxon>Copepoda</taxon>
        <taxon>Siphonostomatoida</taxon>
        <taxon>Caligidae</taxon>
        <taxon>Caligus</taxon>
    </lineage>
</organism>
<reference evidence="3" key="1">
    <citation type="submission" date="2021-01" db="EMBL/GenBank/DDBJ databases">
        <title>Caligus Genome Assembly.</title>
        <authorList>
            <person name="Gallardo-Escarate C."/>
        </authorList>
    </citation>
    <scope>NUCLEOTIDE SEQUENCE [LARGE SCALE GENOMIC DNA]</scope>
</reference>
<evidence type="ECO:0000313" key="2">
    <source>
        <dbReference type="EMBL" id="QQP35656.1"/>
    </source>
</evidence>
<gene>
    <name evidence="2" type="ORF">FKW44_023940</name>
</gene>
<feature type="compositionally biased region" description="Low complexity" evidence="1">
    <location>
        <begin position="134"/>
        <end position="143"/>
    </location>
</feature>
<feature type="compositionally biased region" description="Basic and acidic residues" evidence="1">
    <location>
        <begin position="228"/>
        <end position="237"/>
    </location>
</feature>
<feature type="compositionally biased region" description="Pro residues" evidence="1">
    <location>
        <begin position="65"/>
        <end position="77"/>
    </location>
</feature>
<evidence type="ECO:0000313" key="3">
    <source>
        <dbReference type="Proteomes" id="UP000595437"/>
    </source>
</evidence>